<keyword evidence="1" id="KW-0732">Signal</keyword>
<proteinExistence type="predicted"/>
<reference evidence="2 3" key="1">
    <citation type="submission" date="2020-06" db="EMBL/GenBank/DDBJ databases">
        <title>Schlegella sp. ID0723 isolated from air conditioner.</title>
        <authorList>
            <person name="Kim D.Y."/>
            <person name="Kim D.-U."/>
        </authorList>
    </citation>
    <scope>NUCLEOTIDE SEQUENCE [LARGE SCALE GENOMIC DNA]</scope>
    <source>
        <strain evidence="2 3">ID0723</strain>
    </source>
</reference>
<comment type="caution">
    <text evidence="2">The sequence shown here is derived from an EMBL/GenBank/DDBJ whole genome shotgun (WGS) entry which is preliminary data.</text>
</comment>
<protein>
    <submittedName>
        <fullName evidence="2">PEP-CTERM sorting domain-containing protein</fullName>
    </submittedName>
</protein>
<gene>
    <name evidence="2" type="ORF">HQN59_06100</name>
</gene>
<evidence type="ECO:0000313" key="3">
    <source>
        <dbReference type="Proteomes" id="UP000529637"/>
    </source>
</evidence>
<feature type="signal peptide" evidence="1">
    <location>
        <begin position="1"/>
        <end position="21"/>
    </location>
</feature>
<dbReference type="Proteomes" id="UP000529637">
    <property type="component" value="Unassembled WGS sequence"/>
</dbReference>
<dbReference type="EMBL" id="JABWMJ010000002">
    <property type="protein sequence ID" value="NUZ05330.1"/>
    <property type="molecule type" value="Genomic_DNA"/>
</dbReference>
<organism evidence="2 3">
    <name type="scientific">Piscinibacter koreensis</name>
    <dbReference type="NCBI Taxonomy" id="2742824"/>
    <lineage>
        <taxon>Bacteria</taxon>
        <taxon>Pseudomonadati</taxon>
        <taxon>Pseudomonadota</taxon>
        <taxon>Betaproteobacteria</taxon>
        <taxon>Burkholderiales</taxon>
        <taxon>Sphaerotilaceae</taxon>
        <taxon>Piscinibacter</taxon>
    </lineage>
</organism>
<name>A0A7Y6TVS1_9BURK</name>
<accession>A0A7Y6TVS1</accession>
<keyword evidence="3" id="KW-1185">Reference proteome</keyword>
<sequence length="286" mass="29277">MSTLLRTLVLGATVAASFESAAIVVEIDRFTISRDGVVVFDDTFNDGAAPPSAPNFSTGAPLTYNVQGTLPAGSESGGRLRLNTDLGMPTANAVGLPRRIVGALLPTDIAAGGTQLGLGNVLSESGLFGLVVPTGPMFSTYGIRFTDAAAAGAQQFVQLGVRYNDVAGRPEVYYILQDFVANTVTTLGASLLAPPVGADQIQLTLDRRSTSNGDVFGSWSFLSAGANIGGGSFATPGTVFAGESFVRGQFFAAEDVTTAAIPEPAGAALLLSALGAAGLSARRRRR</sequence>
<evidence type="ECO:0000313" key="2">
    <source>
        <dbReference type="EMBL" id="NUZ05330.1"/>
    </source>
</evidence>
<dbReference type="InterPro" id="IPR013424">
    <property type="entry name" value="Ice-binding_C"/>
</dbReference>
<feature type="chain" id="PRO_5031385326" evidence="1">
    <location>
        <begin position="22"/>
        <end position="286"/>
    </location>
</feature>
<dbReference type="AlphaFoldDB" id="A0A7Y6TVS1"/>
<dbReference type="NCBIfam" id="TIGR02595">
    <property type="entry name" value="PEP_CTERM"/>
    <property type="match status" value="1"/>
</dbReference>
<dbReference type="RefSeq" id="WP_176067097.1">
    <property type="nucleotide sequence ID" value="NZ_JABWMJ010000002.1"/>
</dbReference>
<evidence type="ECO:0000256" key="1">
    <source>
        <dbReference type="SAM" id="SignalP"/>
    </source>
</evidence>